<organism evidence="3 4">
    <name type="scientific">Bradyrhizobium diazoefficiens</name>
    <dbReference type="NCBI Taxonomy" id="1355477"/>
    <lineage>
        <taxon>Bacteria</taxon>
        <taxon>Pseudomonadati</taxon>
        <taxon>Pseudomonadota</taxon>
        <taxon>Alphaproteobacteria</taxon>
        <taxon>Hyphomicrobiales</taxon>
        <taxon>Nitrobacteraceae</taxon>
        <taxon>Bradyrhizobium</taxon>
    </lineage>
</organism>
<feature type="region of interest" description="Disordered" evidence="1">
    <location>
        <begin position="30"/>
        <end position="123"/>
    </location>
</feature>
<accession>A0A0E4FTC0</accession>
<dbReference type="AlphaFoldDB" id="A0A0E4FTC0"/>
<evidence type="ECO:0000313" key="4">
    <source>
        <dbReference type="Proteomes" id="UP000063308"/>
    </source>
</evidence>
<dbReference type="GeneID" id="46488338"/>
<feature type="signal peptide" evidence="2">
    <location>
        <begin position="1"/>
        <end position="19"/>
    </location>
</feature>
<evidence type="ECO:0000256" key="1">
    <source>
        <dbReference type="SAM" id="MobiDB-lite"/>
    </source>
</evidence>
<keyword evidence="2" id="KW-0732">Signal</keyword>
<sequence>MRKLILIAVMSLVATEAYAGGPRSLSLAATNSNQQATEPPAATATVPAQTTQAPAATQAPNLQTATTAPTSTPPAAITATTPPTAAAPVATGPVATPPTQSTAAPVASTTETAKPKRRQPSTEARVIRELHRHGIYW</sequence>
<feature type="chain" id="PRO_5002420056" evidence="2">
    <location>
        <begin position="20"/>
        <end position="137"/>
    </location>
</feature>
<reference evidence="3 4" key="1">
    <citation type="submission" date="2014-11" db="EMBL/GenBank/DDBJ databases">
        <title>Symbiosis island explosion on the genome of extra-slow-growing strains of soybean bradyrhizobia with massive insertion sequences.</title>
        <authorList>
            <person name="Iida T."/>
            <person name="Minamisawa K."/>
        </authorList>
    </citation>
    <scope>NUCLEOTIDE SEQUENCE [LARGE SCALE GENOMIC DNA]</scope>
    <source>
        <strain evidence="3 4">NK6</strain>
    </source>
</reference>
<gene>
    <name evidence="3" type="ORF">NK6_3341</name>
</gene>
<name>A0A0E4FTC0_9BRAD</name>
<protein>
    <submittedName>
        <fullName evidence="3">Uncharacterized protein</fullName>
    </submittedName>
</protein>
<dbReference type="Proteomes" id="UP000063308">
    <property type="component" value="Chromosome"/>
</dbReference>
<evidence type="ECO:0000313" key="3">
    <source>
        <dbReference type="EMBL" id="BAR56518.1"/>
    </source>
</evidence>
<feature type="compositionally biased region" description="Low complexity" evidence="1">
    <location>
        <begin position="34"/>
        <end position="99"/>
    </location>
</feature>
<feature type="compositionally biased region" description="Polar residues" evidence="1">
    <location>
        <begin position="100"/>
        <end position="112"/>
    </location>
</feature>
<dbReference type="EMBL" id="AP014685">
    <property type="protein sequence ID" value="BAR56518.1"/>
    <property type="molecule type" value="Genomic_DNA"/>
</dbReference>
<dbReference type="RefSeq" id="WP_011083888.1">
    <property type="nucleotide sequence ID" value="NZ_AJQI01000036.1"/>
</dbReference>
<proteinExistence type="predicted"/>
<evidence type="ECO:0000256" key="2">
    <source>
        <dbReference type="SAM" id="SignalP"/>
    </source>
</evidence>